<protein>
    <submittedName>
        <fullName evidence="1">Uncharacterized protein</fullName>
    </submittedName>
</protein>
<accession>A0A6F8YTD4</accession>
<name>A0A6F8YTD4_9ACTN</name>
<keyword evidence="2" id="KW-1185">Reference proteome</keyword>
<sequence length="62" mass="6140">MAGAVGGDAPDGYFPAAVAGVSGNVQVRLDSLSNAPIGSFSLANTGGQPAGFVNVDCLVFRR</sequence>
<dbReference type="KEGG" id="psuu:Psuf_067100"/>
<organism evidence="1 2">
    <name type="scientific">Phytohabitans suffuscus</name>
    <dbReference type="NCBI Taxonomy" id="624315"/>
    <lineage>
        <taxon>Bacteria</taxon>
        <taxon>Bacillati</taxon>
        <taxon>Actinomycetota</taxon>
        <taxon>Actinomycetes</taxon>
        <taxon>Micromonosporales</taxon>
        <taxon>Micromonosporaceae</taxon>
    </lineage>
</organism>
<reference evidence="1 2" key="1">
    <citation type="submission" date="2020-03" db="EMBL/GenBank/DDBJ databases">
        <title>Whole genome shotgun sequence of Phytohabitans suffuscus NBRC 105367.</title>
        <authorList>
            <person name="Komaki H."/>
            <person name="Tamura T."/>
        </authorList>
    </citation>
    <scope>NUCLEOTIDE SEQUENCE [LARGE SCALE GENOMIC DNA]</scope>
    <source>
        <strain evidence="1 2">NBRC 105367</strain>
    </source>
</reference>
<dbReference type="EMBL" id="AP022871">
    <property type="protein sequence ID" value="BCB89397.1"/>
    <property type="molecule type" value="Genomic_DNA"/>
</dbReference>
<dbReference type="RefSeq" id="WP_197946081.1">
    <property type="nucleotide sequence ID" value="NZ_AP022871.1"/>
</dbReference>
<dbReference type="Proteomes" id="UP000503011">
    <property type="component" value="Chromosome"/>
</dbReference>
<reference evidence="1 2" key="2">
    <citation type="submission" date="2020-03" db="EMBL/GenBank/DDBJ databases">
        <authorList>
            <person name="Ichikawa N."/>
            <person name="Kimura A."/>
            <person name="Kitahashi Y."/>
            <person name="Uohara A."/>
        </authorList>
    </citation>
    <scope>NUCLEOTIDE SEQUENCE [LARGE SCALE GENOMIC DNA]</scope>
    <source>
        <strain evidence="1 2">NBRC 105367</strain>
    </source>
</reference>
<dbReference type="AlphaFoldDB" id="A0A6F8YTD4"/>
<evidence type="ECO:0000313" key="2">
    <source>
        <dbReference type="Proteomes" id="UP000503011"/>
    </source>
</evidence>
<evidence type="ECO:0000313" key="1">
    <source>
        <dbReference type="EMBL" id="BCB89397.1"/>
    </source>
</evidence>
<gene>
    <name evidence="1" type="ORF">Psuf_067100</name>
</gene>
<proteinExistence type="predicted"/>